<dbReference type="SUPFAM" id="SSF57850">
    <property type="entry name" value="RING/U-box"/>
    <property type="match status" value="1"/>
</dbReference>
<dbReference type="PROSITE" id="PS00518">
    <property type="entry name" value="ZF_RING_1"/>
    <property type="match status" value="1"/>
</dbReference>
<protein>
    <recommendedName>
        <fullName evidence="5">RING-type domain-containing protein</fullName>
    </recommendedName>
</protein>
<dbReference type="GO" id="GO:0061630">
    <property type="term" value="F:ubiquitin protein ligase activity"/>
    <property type="evidence" value="ECO:0007669"/>
    <property type="project" value="TreeGrafter"/>
</dbReference>
<dbReference type="GO" id="GO:0016567">
    <property type="term" value="P:protein ubiquitination"/>
    <property type="evidence" value="ECO:0007669"/>
    <property type="project" value="TreeGrafter"/>
</dbReference>
<dbReference type="GO" id="GO:0008270">
    <property type="term" value="F:zinc ion binding"/>
    <property type="evidence" value="ECO:0007669"/>
    <property type="project" value="UniProtKB-KW"/>
</dbReference>
<dbReference type="Pfam" id="PF13445">
    <property type="entry name" value="zf-RING_UBOX"/>
    <property type="match status" value="1"/>
</dbReference>
<dbReference type="PANTHER" id="PTHR22791:SF6">
    <property type="entry name" value="RING-TYPE DOMAIN-CONTAINING PROTEIN"/>
    <property type="match status" value="1"/>
</dbReference>
<evidence type="ECO:0000313" key="6">
    <source>
        <dbReference type="EMBL" id="KAH3873743.1"/>
    </source>
</evidence>
<dbReference type="InterPro" id="IPR027370">
    <property type="entry name" value="Znf-RING_euk"/>
</dbReference>
<evidence type="ECO:0000313" key="7">
    <source>
        <dbReference type="Proteomes" id="UP000828390"/>
    </source>
</evidence>
<dbReference type="PROSITE" id="PS50089">
    <property type="entry name" value="ZF_RING_2"/>
    <property type="match status" value="1"/>
</dbReference>
<keyword evidence="2 4" id="KW-0863">Zinc-finger</keyword>
<gene>
    <name evidence="6" type="ORF">DPMN_036980</name>
</gene>
<organism evidence="6 7">
    <name type="scientific">Dreissena polymorpha</name>
    <name type="common">Zebra mussel</name>
    <name type="synonym">Mytilus polymorpha</name>
    <dbReference type="NCBI Taxonomy" id="45954"/>
    <lineage>
        <taxon>Eukaryota</taxon>
        <taxon>Metazoa</taxon>
        <taxon>Spiralia</taxon>
        <taxon>Lophotrochozoa</taxon>
        <taxon>Mollusca</taxon>
        <taxon>Bivalvia</taxon>
        <taxon>Autobranchia</taxon>
        <taxon>Heteroconchia</taxon>
        <taxon>Euheterodonta</taxon>
        <taxon>Imparidentia</taxon>
        <taxon>Neoheterodontei</taxon>
        <taxon>Myida</taxon>
        <taxon>Dreissenoidea</taxon>
        <taxon>Dreissenidae</taxon>
        <taxon>Dreissena</taxon>
    </lineage>
</organism>
<reference evidence="6" key="2">
    <citation type="submission" date="2020-11" db="EMBL/GenBank/DDBJ databases">
        <authorList>
            <person name="McCartney M.A."/>
            <person name="Auch B."/>
            <person name="Kono T."/>
            <person name="Mallez S."/>
            <person name="Becker A."/>
            <person name="Gohl D.M."/>
            <person name="Silverstein K.A.T."/>
            <person name="Koren S."/>
            <person name="Bechman K.B."/>
            <person name="Herman A."/>
            <person name="Abrahante J.E."/>
            <person name="Garbe J."/>
        </authorList>
    </citation>
    <scope>NUCLEOTIDE SEQUENCE</scope>
    <source>
        <strain evidence="6">Duluth1</strain>
        <tissue evidence="6">Whole animal</tissue>
    </source>
</reference>
<keyword evidence="3" id="KW-0862">Zinc</keyword>
<dbReference type="Proteomes" id="UP000828390">
    <property type="component" value="Unassembled WGS sequence"/>
</dbReference>
<evidence type="ECO:0000259" key="5">
    <source>
        <dbReference type="PROSITE" id="PS50089"/>
    </source>
</evidence>
<dbReference type="InterPro" id="IPR051435">
    <property type="entry name" value="RING_finger_E3_ubiq-ligases"/>
</dbReference>
<comment type="caution">
    <text evidence="6">The sequence shown here is derived from an EMBL/GenBank/DDBJ whole genome shotgun (WGS) entry which is preliminary data.</text>
</comment>
<evidence type="ECO:0000256" key="1">
    <source>
        <dbReference type="ARBA" id="ARBA00022723"/>
    </source>
</evidence>
<keyword evidence="1" id="KW-0479">Metal-binding</keyword>
<evidence type="ECO:0000256" key="4">
    <source>
        <dbReference type="PROSITE-ProRule" id="PRU00175"/>
    </source>
</evidence>
<reference evidence="6" key="1">
    <citation type="journal article" date="2019" name="bioRxiv">
        <title>The Genome of the Zebra Mussel, Dreissena polymorpha: A Resource for Invasive Species Research.</title>
        <authorList>
            <person name="McCartney M.A."/>
            <person name="Auch B."/>
            <person name="Kono T."/>
            <person name="Mallez S."/>
            <person name="Zhang Y."/>
            <person name="Obille A."/>
            <person name="Becker A."/>
            <person name="Abrahante J.E."/>
            <person name="Garbe J."/>
            <person name="Badalamenti J.P."/>
            <person name="Herman A."/>
            <person name="Mangelson H."/>
            <person name="Liachko I."/>
            <person name="Sullivan S."/>
            <person name="Sone E.D."/>
            <person name="Koren S."/>
            <person name="Silverstein K.A.T."/>
            <person name="Beckman K.B."/>
            <person name="Gohl D.M."/>
        </authorList>
    </citation>
    <scope>NUCLEOTIDE SEQUENCE</scope>
    <source>
        <strain evidence="6">Duluth1</strain>
        <tissue evidence="6">Whole animal</tissue>
    </source>
</reference>
<dbReference type="AlphaFoldDB" id="A0A9D4MBS1"/>
<keyword evidence="7" id="KW-1185">Reference proteome</keyword>
<sequence>MLTKSMASTVNNDILVNISGSLLDCQICMDKFDSPRILQCQHNLCKVCLHALAWKHCLRPGSNVVQKSSFPCPSCRRECKLGKAGEMMTSDKLLKRFPENRLLRLLREGKVNSTSLNTNEKIISEKTTPCKRNVDIEKVMNPDRQVNEEKNMFEKKRVKSRQHTSSSAMKDSAWKSDFVLTRCFLYANFLHCILKFCYEYNKSMILSASNQSKELRHRANTYALVTGLVEVCNEIRSLPETKPVVPDVGAIADKIISLEENFGKFPFEVVLYNNMSALEQTVLAKMLTDNGGNKTFCSKILKSLKTIYANTMRMVYLWSLKIVITYYRYIP</sequence>
<evidence type="ECO:0000256" key="3">
    <source>
        <dbReference type="ARBA" id="ARBA00022833"/>
    </source>
</evidence>
<dbReference type="InterPro" id="IPR017907">
    <property type="entry name" value="Znf_RING_CS"/>
</dbReference>
<dbReference type="Gene3D" id="3.30.40.10">
    <property type="entry name" value="Zinc/RING finger domain, C3HC4 (zinc finger)"/>
    <property type="match status" value="1"/>
</dbReference>
<dbReference type="SMART" id="SM00184">
    <property type="entry name" value="RING"/>
    <property type="match status" value="1"/>
</dbReference>
<feature type="domain" description="RING-type" evidence="5">
    <location>
        <begin position="25"/>
        <end position="76"/>
    </location>
</feature>
<name>A0A9D4MBS1_DREPO</name>
<dbReference type="EMBL" id="JAIWYP010000002">
    <property type="protein sequence ID" value="KAH3873743.1"/>
    <property type="molecule type" value="Genomic_DNA"/>
</dbReference>
<evidence type="ECO:0000256" key="2">
    <source>
        <dbReference type="ARBA" id="ARBA00022771"/>
    </source>
</evidence>
<dbReference type="PANTHER" id="PTHR22791">
    <property type="entry name" value="RING-TYPE DOMAIN-CONTAINING PROTEIN"/>
    <property type="match status" value="1"/>
</dbReference>
<dbReference type="InterPro" id="IPR013083">
    <property type="entry name" value="Znf_RING/FYVE/PHD"/>
</dbReference>
<proteinExistence type="predicted"/>
<dbReference type="InterPro" id="IPR001841">
    <property type="entry name" value="Znf_RING"/>
</dbReference>
<accession>A0A9D4MBS1</accession>